<dbReference type="InterPro" id="IPR011990">
    <property type="entry name" value="TPR-like_helical_dom_sf"/>
</dbReference>
<comment type="caution">
    <text evidence="2">The sequence shown here is derived from an EMBL/GenBank/DDBJ whole genome shotgun (WGS) entry which is preliminary data.</text>
</comment>
<dbReference type="Proteomes" id="UP000250369">
    <property type="component" value="Unassembled WGS sequence"/>
</dbReference>
<evidence type="ECO:0000313" key="3">
    <source>
        <dbReference type="Proteomes" id="UP000250369"/>
    </source>
</evidence>
<dbReference type="Gene3D" id="3.90.550.10">
    <property type="entry name" value="Spore Coat Polysaccharide Biosynthesis Protein SpsA, Chain A"/>
    <property type="match status" value="2"/>
</dbReference>
<accession>A0A329MUT7</accession>
<dbReference type="InterPro" id="IPR029044">
    <property type="entry name" value="Nucleotide-diphossugar_trans"/>
</dbReference>
<name>A0A329MUT7_9BACL</name>
<dbReference type="SUPFAM" id="SSF53448">
    <property type="entry name" value="Nucleotide-diphospho-sugar transferases"/>
    <property type="match status" value="2"/>
</dbReference>
<dbReference type="GO" id="GO:0016740">
    <property type="term" value="F:transferase activity"/>
    <property type="evidence" value="ECO:0007669"/>
    <property type="project" value="UniProtKB-KW"/>
</dbReference>
<feature type="domain" description="Glycosyltransferase 2-like" evidence="1">
    <location>
        <begin position="277"/>
        <end position="361"/>
    </location>
</feature>
<keyword evidence="3" id="KW-1185">Reference proteome</keyword>
<evidence type="ECO:0000313" key="2">
    <source>
        <dbReference type="EMBL" id="RAV23442.1"/>
    </source>
</evidence>
<organism evidence="2 3">
    <name type="scientific">Paenibacillus contaminans</name>
    <dbReference type="NCBI Taxonomy" id="450362"/>
    <lineage>
        <taxon>Bacteria</taxon>
        <taxon>Bacillati</taxon>
        <taxon>Bacillota</taxon>
        <taxon>Bacilli</taxon>
        <taxon>Bacillales</taxon>
        <taxon>Paenibacillaceae</taxon>
        <taxon>Paenibacillus</taxon>
    </lineage>
</organism>
<dbReference type="EMBL" id="QMFB01000001">
    <property type="protein sequence ID" value="RAV23442.1"/>
    <property type="molecule type" value="Genomic_DNA"/>
</dbReference>
<dbReference type="Gene3D" id="1.25.40.10">
    <property type="entry name" value="Tetratricopeptide repeat domain"/>
    <property type="match status" value="1"/>
</dbReference>
<dbReference type="InterPro" id="IPR001173">
    <property type="entry name" value="Glyco_trans_2-like"/>
</dbReference>
<dbReference type="PANTHER" id="PTHR43630">
    <property type="entry name" value="POLY-BETA-1,6-N-ACETYL-D-GLUCOSAMINE SYNTHASE"/>
    <property type="match status" value="1"/>
</dbReference>
<reference evidence="2 3" key="1">
    <citation type="journal article" date="2009" name="Int. J. Syst. Evol. Microbiol.">
        <title>Paenibacillus contaminans sp. nov., isolated from a contaminated laboratory plate.</title>
        <authorList>
            <person name="Chou J.H."/>
            <person name="Lee J.H."/>
            <person name="Lin M.C."/>
            <person name="Chang P.S."/>
            <person name="Arun A.B."/>
            <person name="Young C.C."/>
            <person name="Chen W.M."/>
        </authorList>
    </citation>
    <scope>NUCLEOTIDE SEQUENCE [LARGE SCALE GENOMIC DNA]</scope>
    <source>
        <strain evidence="2 3">CKOBP-6</strain>
    </source>
</reference>
<dbReference type="PANTHER" id="PTHR43630:SF2">
    <property type="entry name" value="GLYCOSYLTRANSFERASE"/>
    <property type="match status" value="1"/>
</dbReference>
<evidence type="ECO:0000259" key="1">
    <source>
        <dbReference type="Pfam" id="PF00535"/>
    </source>
</evidence>
<proteinExistence type="predicted"/>
<dbReference type="SUPFAM" id="SSF48452">
    <property type="entry name" value="TPR-like"/>
    <property type="match status" value="1"/>
</dbReference>
<dbReference type="AlphaFoldDB" id="A0A329MUT7"/>
<dbReference type="Pfam" id="PF00535">
    <property type="entry name" value="Glycos_transf_2"/>
    <property type="match status" value="1"/>
</dbReference>
<protein>
    <submittedName>
        <fullName evidence="2">Glycosyltransferase</fullName>
    </submittedName>
</protein>
<gene>
    <name evidence="2" type="ORF">DQG23_01610</name>
</gene>
<dbReference type="OrthoDB" id="9815923at2"/>
<dbReference type="InterPro" id="IPR019734">
    <property type="entry name" value="TPR_rpt"/>
</dbReference>
<keyword evidence="2" id="KW-0808">Transferase</keyword>
<dbReference type="CDD" id="cd02511">
    <property type="entry name" value="Beta4Glucosyltransferase"/>
    <property type="match status" value="1"/>
</dbReference>
<sequence>MRILTASPVRQKPEILTLFLESLTRLDSGGHHVDFLFVDDNENEASRTLLEAFQAKNIGAAVIRSETEDKQAYQRDEVTHYWNDALVDKVADMKDRILEFALDRQYDAVFLIDSDLLIHPNTLVRLADEEKDIVSNIFWTRWQKDALELPQVWLMDEYSFYRKSRQAPLSDEEANDRAHAFLDQMRVPGVYEVGGLGACTWISRDVMEKGVRFRRLPNVSFWGEDRHFCIRAAALGFRMHVDTRFPAYHIYRESDLPGAIRYLEIHANVRKSAISISLCMIVKNEEESIERCLNAVEGIADEIVVIDTGSTDRTKELVKRFTNKVYDFEWIDDFAAARNFAFSKAGMDYILWLDADDVIEECDRQAFIALKKELDPAADSVLMDYVLMTDGSGTPTVSLKRNRLVKRSKGFRWIGAVHEYLEVNGIIVQSGIAITHKKERAYTDRNLLIYRRRLERGETFSIRDMYYFANELKDHAWFEEAVERYQLFLATKQGWIEDNIAACLKMADCYASLYERDNQLRALFRTFDYDRPRAECCCRLGALFLAENRLQEAVYWYETAAALGAPPQNGAIVDLAAWTWLPHLQLCVCYDKLGQLEKAFGHNEKALACQPNHPSMLYNKKYLEERLGKKAVG</sequence>
<dbReference type="SMART" id="SM00028">
    <property type="entry name" value="TPR"/>
    <property type="match status" value="2"/>
</dbReference>